<gene>
    <name evidence="1" type="ORF">GYA37_03240</name>
</gene>
<proteinExistence type="predicted"/>
<sequence>MNKTILENEYITRKEFVTTTREIKDVLNIVKSSVANIEARINTYSDMYEINKWNSNKLANRVSRLEKHNGITPPQELLISGM</sequence>
<dbReference type="EMBL" id="JAAZNV010000011">
    <property type="protein sequence ID" value="NMB91834.1"/>
    <property type="molecule type" value="Genomic_DNA"/>
</dbReference>
<accession>A0A7X9E7J1</accession>
<dbReference type="Proteomes" id="UP000590542">
    <property type="component" value="Unassembled WGS sequence"/>
</dbReference>
<evidence type="ECO:0000313" key="2">
    <source>
        <dbReference type="Proteomes" id="UP000590542"/>
    </source>
</evidence>
<dbReference type="AlphaFoldDB" id="A0A7X9E7J1"/>
<evidence type="ECO:0000313" key="1">
    <source>
        <dbReference type="EMBL" id="NMB91834.1"/>
    </source>
</evidence>
<comment type="caution">
    <text evidence="1">The sequence shown here is derived from an EMBL/GenBank/DDBJ whole genome shotgun (WGS) entry which is preliminary data.</text>
</comment>
<name>A0A7X9E7J1_UNCKA</name>
<reference evidence="1 2" key="1">
    <citation type="journal article" date="2020" name="Biotechnol. Biofuels">
        <title>New insights from the biogas microbiome by comprehensive genome-resolved metagenomics of nearly 1600 species originating from multiple anaerobic digesters.</title>
        <authorList>
            <person name="Campanaro S."/>
            <person name="Treu L."/>
            <person name="Rodriguez-R L.M."/>
            <person name="Kovalovszki A."/>
            <person name="Ziels R.M."/>
            <person name="Maus I."/>
            <person name="Zhu X."/>
            <person name="Kougias P.G."/>
            <person name="Basile A."/>
            <person name="Luo G."/>
            <person name="Schluter A."/>
            <person name="Konstantinidis K.T."/>
            <person name="Angelidaki I."/>
        </authorList>
    </citation>
    <scope>NUCLEOTIDE SEQUENCE [LARGE SCALE GENOMIC DNA]</scope>
    <source>
        <strain evidence="1">AS27yjCOA_202</strain>
    </source>
</reference>
<protein>
    <submittedName>
        <fullName evidence="1">Uncharacterized protein</fullName>
    </submittedName>
</protein>
<organism evidence="1 2">
    <name type="scientific">candidate division WWE3 bacterium</name>
    <dbReference type="NCBI Taxonomy" id="2053526"/>
    <lineage>
        <taxon>Bacteria</taxon>
        <taxon>Katanobacteria</taxon>
    </lineage>
</organism>